<name>D4Z613_SPHIU</name>
<dbReference type="KEGG" id="sjp:SJA_C1-32110"/>
<dbReference type="EMBL" id="AP010803">
    <property type="protein sequence ID" value="BAI98045.1"/>
    <property type="molecule type" value="Genomic_DNA"/>
</dbReference>
<dbReference type="Proteomes" id="UP000007753">
    <property type="component" value="Chromosome 1"/>
</dbReference>
<gene>
    <name evidence="1" type="ordered locus">SJA_C1-32110</name>
</gene>
<sequence length="77" mass="8383">MERPADRPKRAAPLLLTKSTRTAGKPIINLDPFLPFSRRLSIPSCRPSAISAAPTNLRRSGAMLAMSDHAETSHFLA</sequence>
<protein>
    <submittedName>
        <fullName evidence="1">Uncharacterized protein</fullName>
    </submittedName>
</protein>
<evidence type="ECO:0000313" key="2">
    <source>
        <dbReference type="Proteomes" id="UP000007753"/>
    </source>
</evidence>
<dbReference type="HOGENOM" id="CLU_2636209_0_0_5"/>
<dbReference type="AlphaFoldDB" id="D4Z613"/>
<keyword evidence="2" id="KW-1185">Reference proteome</keyword>
<accession>D4Z613</accession>
<reference evidence="1 2" key="1">
    <citation type="journal article" date="2010" name="J. Bacteriol.">
        <title>Complete genome sequence of the representative gamma-hexachlorocyclohexane-degrading bacterium Sphingobium japonicum UT26.</title>
        <authorList>
            <person name="Nagata Y."/>
            <person name="Ohtsubo Y."/>
            <person name="Endo R."/>
            <person name="Ichikawa N."/>
            <person name="Ankai A."/>
            <person name="Oguchi A."/>
            <person name="Fukui S."/>
            <person name="Fujita N."/>
            <person name="Tsuda M."/>
        </authorList>
    </citation>
    <scope>NUCLEOTIDE SEQUENCE [LARGE SCALE GENOMIC DNA]</scope>
    <source>
        <strain evidence="2">DSM 16413 / CCM 7287 / MTCC 6362 / UT26 / NBRC 101211 / UT26S</strain>
    </source>
</reference>
<evidence type="ECO:0000313" key="1">
    <source>
        <dbReference type="EMBL" id="BAI98045.1"/>
    </source>
</evidence>
<proteinExistence type="predicted"/>
<organism evidence="1 2">
    <name type="scientific">Sphingobium indicum (strain DSM 16413 / CCM 7287 / MTCC 6362 / UT26 / NBRC 101211 / UT26S)</name>
    <name type="common">Sphingobium japonicum</name>
    <dbReference type="NCBI Taxonomy" id="452662"/>
    <lineage>
        <taxon>Bacteria</taxon>
        <taxon>Pseudomonadati</taxon>
        <taxon>Pseudomonadota</taxon>
        <taxon>Alphaproteobacteria</taxon>
        <taxon>Sphingomonadales</taxon>
        <taxon>Sphingomonadaceae</taxon>
        <taxon>Sphingobium</taxon>
    </lineage>
</organism>